<proteinExistence type="predicted"/>
<dbReference type="OrthoDB" id="691722at2759"/>
<evidence type="ECO:0000313" key="3">
    <source>
        <dbReference type="Proteomes" id="UP000324897"/>
    </source>
</evidence>
<dbReference type="Gramene" id="TVU15959">
    <property type="protein sequence ID" value="TVU15959"/>
    <property type="gene ID" value="EJB05_39504"/>
</dbReference>
<feature type="compositionally biased region" description="Low complexity" evidence="1">
    <location>
        <begin position="17"/>
        <end position="26"/>
    </location>
</feature>
<name>A0A5J9TX45_9POAL</name>
<dbReference type="InterPro" id="IPR050796">
    <property type="entry name" value="SCF_F-box_component"/>
</dbReference>
<accession>A0A5J9TX45</accession>
<evidence type="ECO:0000256" key="1">
    <source>
        <dbReference type="SAM" id="MobiDB-lite"/>
    </source>
</evidence>
<feature type="compositionally biased region" description="Basic and acidic residues" evidence="1">
    <location>
        <begin position="1"/>
        <end position="15"/>
    </location>
</feature>
<organism evidence="2 3">
    <name type="scientific">Eragrostis curvula</name>
    <name type="common">weeping love grass</name>
    <dbReference type="NCBI Taxonomy" id="38414"/>
    <lineage>
        <taxon>Eukaryota</taxon>
        <taxon>Viridiplantae</taxon>
        <taxon>Streptophyta</taxon>
        <taxon>Embryophyta</taxon>
        <taxon>Tracheophyta</taxon>
        <taxon>Spermatophyta</taxon>
        <taxon>Magnoliopsida</taxon>
        <taxon>Liliopsida</taxon>
        <taxon>Poales</taxon>
        <taxon>Poaceae</taxon>
        <taxon>PACMAD clade</taxon>
        <taxon>Chloridoideae</taxon>
        <taxon>Eragrostideae</taxon>
        <taxon>Eragrostidinae</taxon>
        <taxon>Eragrostis</taxon>
    </lineage>
</organism>
<sequence>MEKAAGEDETVEARETAAAPIAGAPAAKKRKEGSGAMVGPPGAGICDDVLRNIFARLPARDAVACMAPSKHHCNLICSTEFRSLHCRLGAPLPRPHIAYIVTVPVRRRPEQEDAVGQFYGFHVAGAGLRDHAPVRAIAGSRYLGKKYINNCNGIVLLADEEFSVTCSCILWNPAIADAAKELESASVCRTCALNTGYYTDLLVNDVEESHDLRSAPPNSIRQVRLATAASDNISVLIGLLATGMPGLEAVISAPGQTVTRVRKSFVDN</sequence>
<gene>
    <name evidence="2" type="ORF">EJB05_39504</name>
</gene>
<dbReference type="EMBL" id="RWGY01000031">
    <property type="protein sequence ID" value="TVU15959.1"/>
    <property type="molecule type" value="Genomic_DNA"/>
</dbReference>
<keyword evidence="3" id="KW-1185">Reference proteome</keyword>
<comment type="caution">
    <text evidence="2">The sequence shown here is derived from an EMBL/GenBank/DDBJ whole genome shotgun (WGS) entry which is preliminary data.</text>
</comment>
<reference evidence="2 3" key="1">
    <citation type="journal article" date="2019" name="Sci. Rep.">
        <title>A high-quality genome of Eragrostis curvula grass provides insights into Poaceae evolution and supports new strategies to enhance forage quality.</title>
        <authorList>
            <person name="Carballo J."/>
            <person name="Santos B.A.C.M."/>
            <person name="Zappacosta D."/>
            <person name="Garbus I."/>
            <person name="Selva J.P."/>
            <person name="Gallo C.A."/>
            <person name="Diaz A."/>
            <person name="Albertini E."/>
            <person name="Caccamo M."/>
            <person name="Echenique V."/>
        </authorList>
    </citation>
    <scope>NUCLEOTIDE SEQUENCE [LARGE SCALE GENOMIC DNA]</scope>
    <source>
        <strain evidence="3">cv. Victoria</strain>
        <tissue evidence="2">Leaf</tissue>
    </source>
</reference>
<feature type="region of interest" description="Disordered" evidence="1">
    <location>
        <begin position="1"/>
        <end position="37"/>
    </location>
</feature>
<evidence type="ECO:0000313" key="2">
    <source>
        <dbReference type="EMBL" id="TVU15959.1"/>
    </source>
</evidence>
<dbReference type="AlphaFoldDB" id="A0A5J9TX45"/>
<dbReference type="PANTHER" id="PTHR31672:SF13">
    <property type="entry name" value="F-BOX PROTEIN CPR30-LIKE"/>
    <property type="match status" value="1"/>
</dbReference>
<protein>
    <recommendedName>
        <fullName evidence="4">F-box domain-containing protein</fullName>
    </recommendedName>
</protein>
<evidence type="ECO:0008006" key="4">
    <source>
        <dbReference type="Google" id="ProtNLM"/>
    </source>
</evidence>
<dbReference type="Proteomes" id="UP000324897">
    <property type="component" value="Unassembled WGS sequence"/>
</dbReference>
<dbReference type="PANTHER" id="PTHR31672">
    <property type="entry name" value="BNACNNG10540D PROTEIN"/>
    <property type="match status" value="1"/>
</dbReference>